<proteinExistence type="predicted"/>
<sequence length="311" mass="35393">MTGGPSSGNVQRSTGRRLNGYGDGDEPLVLGGDNACLHCHLTPCIIDKPPSWLKGTAGPSLSNATKSSLQFHKGDYTGLQDHLLDTDFSYFSSVDIEFLWDYLKSIILDACHKFIPRASSSTRYPLWFTGNIRHQLNKARYLCKRGCQSDVIYLDIRKTFDSVSHTVLLTKLWQAGLCGKVDCVLKKAYNVLRMTKRLFPAATTPTVVIKLYLFPAVPILTYCSPVWRPSLVKNIVVLEQLQRRATKYILFDYQSDYKSRLSSLKLLLLSYRLEYIESVFFFVQFKHPDHSYDICNYFSFSTCSTRSSARN</sequence>
<evidence type="ECO:0008006" key="2">
    <source>
        <dbReference type="Google" id="ProtNLM"/>
    </source>
</evidence>
<protein>
    <recommendedName>
        <fullName evidence="2">Reverse transcriptase domain-containing protein</fullName>
    </recommendedName>
</protein>
<dbReference type="AlphaFoldDB" id="A0A1X7TFU4"/>
<accession>A0A1X7TFU4</accession>
<organism evidence="1">
    <name type="scientific">Amphimedon queenslandica</name>
    <name type="common">Sponge</name>
    <dbReference type="NCBI Taxonomy" id="400682"/>
    <lineage>
        <taxon>Eukaryota</taxon>
        <taxon>Metazoa</taxon>
        <taxon>Porifera</taxon>
        <taxon>Demospongiae</taxon>
        <taxon>Heteroscleromorpha</taxon>
        <taxon>Haplosclerida</taxon>
        <taxon>Niphatidae</taxon>
        <taxon>Amphimedon</taxon>
    </lineage>
</organism>
<dbReference type="InParanoid" id="A0A1X7TFU4"/>
<dbReference type="PANTHER" id="PTHR33332">
    <property type="entry name" value="REVERSE TRANSCRIPTASE DOMAIN-CONTAINING PROTEIN"/>
    <property type="match status" value="1"/>
</dbReference>
<reference evidence="1" key="1">
    <citation type="submission" date="2017-05" db="UniProtKB">
        <authorList>
            <consortium name="EnsemblMetazoa"/>
        </authorList>
    </citation>
    <scope>IDENTIFICATION</scope>
</reference>
<name>A0A1X7TFU4_AMPQE</name>
<dbReference type="EnsemblMetazoa" id="Aqu2.1.13270_001">
    <property type="protein sequence ID" value="Aqu2.1.13270_001"/>
    <property type="gene ID" value="Aqu2.1.13270"/>
</dbReference>
<evidence type="ECO:0000313" key="1">
    <source>
        <dbReference type="EnsemblMetazoa" id="Aqu2.1.13270_001"/>
    </source>
</evidence>